<evidence type="ECO:0000313" key="2">
    <source>
        <dbReference type="EMBL" id="EID78253.1"/>
    </source>
</evidence>
<dbReference type="Proteomes" id="UP000006447">
    <property type="component" value="Unassembled WGS sequence"/>
</dbReference>
<proteinExistence type="predicted"/>
<feature type="transmembrane region" description="Helical" evidence="1">
    <location>
        <begin position="43"/>
        <end position="65"/>
    </location>
</feature>
<comment type="caution">
    <text evidence="2">The sequence shown here is derived from an EMBL/GenBank/DDBJ whole genome shotgun (WGS) entry which is preliminary data.</text>
</comment>
<feature type="transmembrane region" description="Helical" evidence="1">
    <location>
        <begin position="12"/>
        <end position="31"/>
    </location>
</feature>
<organism evidence="2 3">
    <name type="scientific">Rhodococcus opacus RKJ300 = JCM 13270</name>
    <dbReference type="NCBI Taxonomy" id="1165867"/>
    <lineage>
        <taxon>Bacteria</taxon>
        <taxon>Bacillati</taxon>
        <taxon>Actinomycetota</taxon>
        <taxon>Actinomycetes</taxon>
        <taxon>Mycobacteriales</taxon>
        <taxon>Nocardiaceae</taxon>
        <taxon>Rhodococcus</taxon>
    </lineage>
</organism>
<dbReference type="PATRIC" id="fig|1165867.3.peg.3955"/>
<evidence type="ECO:0000313" key="3">
    <source>
        <dbReference type="Proteomes" id="UP000006447"/>
    </source>
</evidence>
<gene>
    <name evidence="2" type="ORF">W59_19448</name>
</gene>
<keyword evidence="1" id="KW-0472">Membrane</keyword>
<keyword evidence="1" id="KW-0812">Transmembrane</keyword>
<evidence type="ECO:0000256" key="1">
    <source>
        <dbReference type="SAM" id="Phobius"/>
    </source>
</evidence>
<protein>
    <submittedName>
        <fullName evidence="2">Uncharacterized protein</fullName>
    </submittedName>
</protein>
<sequence>MKNRRQGRIWTWLFGVHAALVLGLLLLFVLVAELTDPTGGANIGAGILLLPLLPLGLPWSLPVIVDPYRFDPAAESLVYTVYLGPALLNVAVHGLLLLSCSVLRAQHSVFRAQQRPPRRAPGGV</sequence>
<feature type="transmembrane region" description="Helical" evidence="1">
    <location>
        <begin position="77"/>
        <end position="98"/>
    </location>
</feature>
<dbReference type="AlphaFoldDB" id="I0WPD7"/>
<dbReference type="EMBL" id="AJJH01000103">
    <property type="protein sequence ID" value="EID78253.1"/>
    <property type="molecule type" value="Genomic_DNA"/>
</dbReference>
<keyword evidence="1" id="KW-1133">Transmembrane helix</keyword>
<dbReference type="RefSeq" id="WP_007298585.1">
    <property type="nucleotide sequence ID" value="NZ_AJJH01000103.1"/>
</dbReference>
<reference evidence="2 3" key="1">
    <citation type="journal article" date="2012" name="J. Bacteriol.">
        <title>Draft genome sequence of the nitrophenol-degrading actinomycete Rhodococcus imtechensis RKJ300.</title>
        <authorList>
            <person name="Vikram S."/>
            <person name="Kumar S."/>
            <person name="Subramanian S."/>
            <person name="Raghava G.P."/>
        </authorList>
    </citation>
    <scope>NUCLEOTIDE SEQUENCE [LARGE SCALE GENOMIC DNA]</scope>
    <source>
        <strain evidence="2 3">RKJ300</strain>
    </source>
</reference>
<name>I0WPD7_RHOOP</name>
<accession>I0WPD7</accession>